<accession>A0ABQ6JLW9</accession>
<evidence type="ECO:0000313" key="2">
    <source>
        <dbReference type="EMBL" id="GMA88114.1"/>
    </source>
</evidence>
<evidence type="ECO:0000256" key="1">
    <source>
        <dbReference type="SAM" id="MobiDB-lite"/>
    </source>
</evidence>
<keyword evidence="3" id="KW-1185">Reference proteome</keyword>
<name>A0ABQ6JLW9_9ACTN</name>
<organism evidence="2 3">
    <name type="scientific">Angustibacter aerolatus</name>
    <dbReference type="NCBI Taxonomy" id="1162965"/>
    <lineage>
        <taxon>Bacteria</taxon>
        <taxon>Bacillati</taxon>
        <taxon>Actinomycetota</taxon>
        <taxon>Actinomycetes</taxon>
        <taxon>Kineosporiales</taxon>
        <taxon>Kineosporiaceae</taxon>
    </lineage>
</organism>
<dbReference type="Proteomes" id="UP001157017">
    <property type="component" value="Unassembled WGS sequence"/>
</dbReference>
<feature type="region of interest" description="Disordered" evidence="1">
    <location>
        <begin position="1"/>
        <end position="25"/>
    </location>
</feature>
<reference evidence="3" key="1">
    <citation type="journal article" date="2019" name="Int. J. Syst. Evol. Microbiol.">
        <title>The Global Catalogue of Microorganisms (GCM) 10K type strain sequencing project: providing services to taxonomists for standard genome sequencing and annotation.</title>
        <authorList>
            <consortium name="The Broad Institute Genomics Platform"/>
            <consortium name="The Broad Institute Genome Sequencing Center for Infectious Disease"/>
            <person name="Wu L."/>
            <person name="Ma J."/>
        </authorList>
    </citation>
    <scope>NUCLEOTIDE SEQUENCE [LARGE SCALE GENOMIC DNA]</scope>
    <source>
        <strain evidence="3">NBRC 108730</strain>
    </source>
</reference>
<protein>
    <submittedName>
        <fullName evidence="2">Uncharacterized protein</fullName>
    </submittedName>
</protein>
<comment type="caution">
    <text evidence="2">The sequence shown here is derived from an EMBL/GenBank/DDBJ whole genome shotgun (WGS) entry which is preliminary data.</text>
</comment>
<sequence>MAADSATVGTRMPSLSGGDAALGERRRDGVQGQAVLLLVEAGQQDGRGVARLGEPVAGGAQHPHDALAEQVLGLDALAGGCEALAEPDEHRHAEGVPGGDDAVGAHLPAQHLGDAVGVERHRGASQAAHGGRRLRQPHRSAKVVAELVVVVHQAERTAAARAVVRLRVGVLDRHPSGLGGRDALVGEAAHDRQPGEVLAGIPAVRAGGVAGGAETVAPRPRPQRRGGDTQTSGHRGDREGRRSARPLLRLQVLVAHTSTMTAPKPRRQSIGAIGRTRSGR</sequence>
<evidence type="ECO:0000313" key="3">
    <source>
        <dbReference type="Proteomes" id="UP001157017"/>
    </source>
</evidence>
<feature type="region of interest" description="Disordered" evidence="1">
    <location>
        <begin position="211"/>
        <end position="280"/>
    </location>
</feature>
<dbReference type="EMBL" id="BSUZ01000001">
    <property type="protein sequence ID" value="GMA88114.1"/>
    <property type="molecule type" value="Genomic_DNA"/>
</dbReference>
<gene>
    <name evidence="2" type="ORF">GCM10025868_33640</name>
</gene>
<proteinExistence type="predicted"/>